<dbReference type="Proteomes" id="UP000266841">
    <property type="component" value="Unassembled WGS sequence"/>
</dbReference>
<feature type="region of interest" description="Disordered" evidence="1">
    <location>
        <begin position="128"/>
        <end position="166"/>
    </location>
</feature>
<feature type="region of interest" description="Disordered" evidence="1">
    <location>
        <begin position="269"/>
        <end position="296"/>
    </location>
</feature>
<keyword evidence="3" id="KW-1185">Reference proteome</keyword>
<protein>
    <submittedName>
        <fullName evidence="2">Uncharacterized protein</fullName>
    </submittedName>
</protein>
<feature type="region of interest" description="Disordered" evidence="1">
    <location>
        <begin position="181"/>
        <end position="244"/>
    </location>
</feature>
<evidence type="ECO:0000256" key="1">
    <source>
        <dbReference type="SAM" id="MobiDB-lite"/>
    </source>
</evidence>
<feature type="compositionally biased region" description="Basic and acidic residues" evidence="1">
    <location>
        <begin position="285"/>
        <end position="296"/>
    </location>
</feature>
<evidence type="ECO:0000313" key="2">
    <source>
        <dbReference type="EMBL" id="EJK69350.1"/>
    </source>
</evidence>
<accession>K0SV90</accession>
<proteinExistence type="predicted"/>
<dbReference type="AlphaFoldDB" id="K0SV90"/>
<feature type="compositionally biased region" description="Polar residues" evidence="1">
    <location>
        <begin position="211"/>
        <end position="221"/>
    </location>
</feature>
<organism evidence="2 3">
    <name type="scientific">Thalassiosira oceanica</name>
    <name type="common">Marine diatom</name>
    <dbReference type="NCBI Taxonomy" id="159749"/>
    <lineage>
        <taxon>Eukaryota</taxon>
        <taxon>Sar</taxon>
        <taxon>Stramenopiles</taxon>
        <taxon>Ochrophyta</taxon>
        <taxon>Bacillariophyta</taxon>
        <taxon>Coscinodiscophyceae</taxon>
        <taxon>Thalassiosirophycidae</taxon>
        <taxon>Thalassiosirales</taxon>
        <taxon>Thalassiosiraceae</taxon>
        <taxon>Thalassiosira</taxon>
    </lineage>
</organism>
<feature type="compositionally biased region" description="Polar residues" evidence="1">
    <location>
        <begin position="269"/>
        <end position="283"/>
    </location>
</feature>
<feature type="compositionally biased region" description="Basic and acidic residues" evidence="1">
    <location>
        <begin position="16"/>
        <end position="35"/>
    </location>
</feature>
<gene>
    <name evidence="2" type="ORF">THAOC_09402</name>
</gene>
<feature type="region of interest" description="Disordered" evidence="1">
    <location>
        <begin position="1"/>
        <end position="110"/>
    </location>
</feature>
<comment type="caution">
    <text evidence="2">The sequence shown here is derived from an EMBL/GenBank/DDBJ whole genome shotgun (WGS) entry which is preliminary data.</text>
</comment>
<reference evidence="2 3" key="1">
    <citation type="journal article" date="2012" name="Genome Biol.">
        <title>Genome and low-iron response of an oceanic diatom adapted to chronic iron limitation.</title>
        <authorList>
            <person name="Lommer M."/>
            <person name="Specht M."/>
            <person name="Roy A.S."/>
            <person name="Kraemer L."/>
            <person name="Andreson R."/>
            <person name="Gutowska M.A."/>
            <person name="Wolf J."/>
            <person name="Bergner S.V."/>
            <person name="Schilhabel M.B."/>
            <person name="Klostermeier U.C."/>
            <person name="Beiko R.G."/>
            <person name="Rosenstiel P."/>
            <person name="Hippler M."/>
            <person name="Laroche J."/>
        </authorList>
    </citation>
    <scope>NUCLEOTIDE SEQUENCE [LARGE SCALE GENOMIC DNA]</scope>
    <source>
        <strain evidence="2 3">CCMP1005</strain>
    </source>
</reference>
<dbReference type="EMBL" id="AGNL01010194">
    <property type="protein sequence ID" value="EJK69350.1"/>
    <property type="molecule type" value="Genomic_DNA"/>
</dbReference>
<feature type="non-terminal residue" evidence="2">
    <location>
        <position position="1"/>
    </location>
</feature>
<sequence length="296" mass="31663">RLVELEESFPAGWEPSRLRDWRRPTNEAAPRDPRPNKATGGRRRGRISSTLERPPFPRTNEVDPGGSPPTDSIRSGRAAVPTRRPSGKDRGAPIVSLPAPPDCRRNPSSSFGLEVATRSARAVLRGRRGILPRAQGPSTPAAERRRGAEGRALGGDAAPRLTPPRPSLGAQATFFRALGTLRPGGPLSRESSPVADGGRSPCLWPGWPDLTTASRPSSLSDLSARATPTRGQTPDQGQALARPSRGAALQTLRSSLLRLLGPLDPSTASLQRSLRSAPTQTGPYRSDEKAVTRQIY</sequence>
<evidence type="ECO:0000313" key="3">
    <source>
        <dbReference type="Proteomes" id="UP000266841"/>
    </source>
</evidence>
<name>K0SV90_THAOC</name>